<name>S9QSJ4_9RHOB</name>
<keyword evidence="2" id="KW-0969">Cilium</keyword>
<dbReference type="HOGENOM" id="CLU_155700_3_0_5"/>
<organism evidence="2 3">
    <name type="scientific">Salipiger mucosus DSM 16094</name>
    <dbReference type="NCBI Taxonomy" id="1123237"/>
    <lineage>
        <taxon>Bacteria</taxon>
        <taxon>Pseudomonadati</taxon>
        <taxon>Pseudomonadota</taxon>
        <taxon>Alphaproteobacteria</taxon>
        <taxon>Rhodobacterales</taxon>
        <taxon>Roseobacteraceae</taxon>
        <taxon>Salipiger</taxon>
    </lineage>
</organism>
<evidence type="ECO:0000313" key="2">
    <source>
        <dbReference type="EMBL" id="EPX82608.1"/>
    </source>
</evidence>
<reference evidence="3" key="1">
    <citation type="journal article" date="2014" name="Stand. Genomic Sci.">
        <title>Genome sequence of the exopolysaccharide-producing Salipiger mucosus type strain (DSM 16094(T)), a moderately halophilic member of the Roseobacter clade.</title>
        <authorList>
            <person name="Riedel T."/>
            <person name="Spring S."/>
            <person name="Fiebig A."/>
            <person name="Petersen J."/>
            <person name="Kyrpides N.C."/>
            <person name="Goker M."/>
            <person name="Klenk H.P."/>
        </authorList>
    </citation>
    <scope>NUCLEOTIDE SEQUENCE [LARGE SCALE GENOMIC DNA]</scope>
    <source>
        <strain evidence="3">DSM 16094</strain>
    </source>
</reference>
<dbReference type="Proteomes" id="UP000015347">
    <property type="component" value="Unassembled WGS sequence"/>
</dbReference>
<dbReference type="EMBL" id="APVH01000020">
    <property type="protein sequence ID" value="EPX82608.1"/>
    <property type="molecule type" value="Genomic_DNA"/>
</dbReference>
<keyword evidence="3" id="KW-1185">Reference proteome</keyword>
<dbReference type="InterPro" id="IPR019301">
    <property type="entry name" value="Flagellar_prot_FlgJ_N"/>
</dbReference>
<comment type="caution">
    <text evidence="2">The sequence shown here is derived from an EMBL/GenBank/DDBJ whole genome shotgun (WGS) entry which is preliminary data.</text>
</comment>
<feature type="domain" description="Flagellar protein FlgJ N-terminal" evidence="1">
    <location>
        <begin position="24"/>
        <end position="73"/>
    </location>
</feature>
<evidence type="ECO:0000259" key="1">
    <source>
        <dbReference type="Pfam" id="PF10135"/>
    </source>
</evidence>
<sequence length="81" mass="8367">MSRGVGPDPLRQAATRLETGFLSEMLKAAGLGETPGAFGGGAGEEQFASLLRHEHAKALAAQGGIGLAESIYNTLKEQNDV</sequence>
<evidence type="ECO:0000313" key="3">
    <source>
        <dbReference type="Proteomes" id="UP000015347"/>
    </source>
</evidence>
<dbReference type="STRING" id="1123237.Salmuc_00927"/>
<keyword evidence="2" id="KW-0966">Cell projection</keyword>
<protein>
    <submittedName>
        <fullName evidence="2">Flagellar protein FlgJ, putative</fullName>
    </submittedName>
</protein>
<gene>
    <name evidence="2" type="ORF">Salmuc_00927</name>
</gene>
<dbReference type="AlphaFoldDB" id="S9QSJ4"/>
<dbReference type="Pfam" id="PF10135">
    <property type="entry name" value="Rod-binding"/>
    <property type="match status" value="1"/>
</dbReference>
<dbReference type="eggNOG" id="COG3951">
    <property type="taxonomic scope" value="Bacteria"/>
</dbReference>
<accession>S9QSJ4</accession>
<keyword evidence="2" id="KW-0282">Flagellum</keyword>
<proteinExistence type="predicted"/>